<dbReference type="Pfam" id="PF12972">
    <property type="entry name" value="NAGLU_C"/>
    <property type="match status" value="1"/>
</dbReference>
<evidence type="ECO:0000313" key="2">
    <source>
        <dbReference type="EMBL" id="QNN40820.1"/>
    </source>
</evidence>
<name>A0A7G9QBU5_9SPHI</name>
<gene>
    <name evidence="2" type="ORF">H9L23_17025</name>
</gene>
<dbReference type="KEGG" id="proe:H9L23_17025"/>
<proteinExistence type="predicted"/>
<dbReference type="RefSeq" id="WP_187591511.1">
    <property type="nucleotide sequence ID" value="NZ_CP060723.1"/>
</dbReference>
<feature type="domain" description="Alpha-N-acetylglucosaminidase C-terminal" evidence="1">
    <location>
        <begin position="5"/>
        <end position="72"/>
    </location>
</feature>
<dbReference type="AlphaFoldDB" id="A0A7G9QBU5"/>
<accession>A0A7G9QBU5</accession>
<dbReference type="Proteomes" id="UP000515806">
    <property type="component" value="Chromosome"/>
</dbReference>
<keyword evidence="3" id="KW-1185">Reference proteome</keyword>
<evidence type="ECO:0000313" key="3">
    <source>
        <dbReference type="Proteomes" id="UP000515806"/>
    </source>
</evidence>
<dbReference type="InterPro" id="IPR024732">
    <property type="entry name" value="NAGLU_C"/>
</dbReference>
<sequence length="75" mass="8925">MGPPVNDYSCRLWSGLIRDFYHERMRLLLEEKKTGKPFDKNAWEEQWVINPQISKIKPFTDPVETAVKLINKYSK</sequence>
<protein>
    <submittedName>
        <fullName evidence="2">Alpha-N-acetylglucosaminidase C-terminal domain-containing protein</fullName>
    </submittedName>
</protein>
<dbReference type="Gene3D" id="1.20.120.670">
    <property type="entry name" value="N-acetyl-b-d-glucoasminidase"/>
    <property type="match status" value="1"/>
</dbReference>
<evidence type="ECO:0000259" key="1">
    <source>
        <dbReference type="Pfam" id="PF12972"/>
    </source>
</evidence>
<dbReference type="EMBL" id="CP060723">
    <property type="protein sequence ID" value="QNN40820.1"/>
    <property type="molecule type" value="Genomic_DNA"/>
</dbReference>
<organism evidence="2 3">
    <name type="scientific">Pedobacter roseus</name>
    <dbReference type="NCBI Taxonomy" id="336820"/>
    <lineage>
        <taxon>Bacteria</taxon>
        <taxon>Pseudomonadati</taxon>
        <taxon>Bacteroidota</taxon>
        <taxon>Sphingobacteriia</taxon>
        <taxon>Sphingobacteriales</taxon>
        <taxon>Sphingobacteriaceae</taxon>
        <taxon>Pedobacter</taxon>
    </lineage>
</organism>
<reference evidence="2 3" key="1">
    <citation type="submission" date="2020-08" db="EMBL/GenBank/DDBJ databases">
        <title>Genome sequence of Pedobacter roseus KACC 11594T.</title>
        <authorList>
            <person name="Hyun D.-W."/>
            <person name="Bae J.-W."/>
        </authorList>
    </citation>
    <scope>NUCLEOTIDE SEQUENCE [LARGE SCALE GENOMIC DNA]</scope>
    <source>
        <strain evidence="2 3">KACC 11594</strain>
    </source>
</reference>